<organism evidence="2">
    <name type="scientific">marine sediment metagenome</name>
    <dbReference type="NCBI Taxonomy" id="412755"/>
    <lineage>
        <taxon>unclassified sequences</taxon>
        <taxon>metagenomes</taxon>
        <taxon>ecological metagenomes</taxon>
    </lineage>
</organism>
<feature type="transmembrane region" description="Helical" evidence="1">
    <location>
        <begin position="88"/>
        <end position="113"/>
    </location>
</feature>
<evidence type="ECO:0000313" key="2">
    <source>
        <dbReference type="EMBL" id="KKK74060.1"/>
    </source>
</evidence>
<dbReference type="EMBL" id="LAZR01056498">
    <property type="protein sequence ID" value="KKK74060.1"/>
    <property type="molecule type" value="Genomic_DNA"/>
</dbReference>
<feature type="transmembrane region" description="Helical" evidence="1">
    <location>
        <begin position="137"/>
        <end position="166"/>
    </location>
</feature>
<accession>A0A0F8YK22</accession>
<proteinExistence type="predicted"/>
<comment type="caution">
    <text evidence="2">The sequence shown here is derived from an EMBL/GenBank/DDBJ whole genome shotgun (WGS) entry which is preliminary data.</text>
</comment>
<feature type="transmembrane region" description="Helical" evidence="1">
    <location>
        <begin position="178"/>
        <end position="201"/>
    </location>
</feature>
<feature type="transmembrane region" description="Helical" evidence="1">
    <location>
        <begin position="228"/>
        <end position="248"/>
    </location>
</feature>
<sequence length="280" mass="30798">MVKLVLFSIGLAIALGFIRGLFDWLIFYGVGGMVVIYLVSLSCEVVISGYFLRFYLDCVIGSLEGSDQAPNVPAFDLNDLFKTGIKGLGVLCVYILPIITIPLLPLGLLAWGYSDDMRMFDLRWAVRAAVKKPGKLVMLWLIIILWGVIGTGVLVVVVFLAVMAIAAILGQLTQGLEIFFVGMFLWGVAGFFIGFVFHTFMAVEFRCIGMLGRHNRDLLDLLPEETSVPTVAGGIVGGIALSIVVLYGSAQLIMPKSYTPSQDTYQEESEIEYNWETNED</sequence>
<keyword evidence="1" id="KW-1133">Transmembrane helix</keyword>
<gene>
    <name evidence="2" type="ORF">LCGC14_2887550</name>
</gene>
<protein>
    <submittedName>
        <fullName evidence="2">Uncharacterized protein</fullName>
    </submittedName>
</protein>
<feature type="transmembrane region" description="Helical" evidence="1">
    <location>
        <begin position="26"/>
        <end position="52"/>
    </location>
</feature>
<evidence type="ECO:0000256" key="1">
    <source>
        <dbReference type="SAM" id="Phobius"/>
    </source>
</evidence>
<reference evidence="2" key="1">
    <citation type="journal article" date="2015" name="Nature">
        <title>Complex archaea that bridge the gap between prokaryotes and eukaryotes.</title>
        <authorList>
            <person name="Spang A."/>
            <person name="Saw J.H."/>
            <person name="Jorgensen S.L."/>
            <person name="Zaremba-Niedzwiedzka K."/>
            <person name="Martijn J."/>
            <person name="Lind A.E."/>
            <person name="van Eijk R."/>
            <person name="Schleper C."/>
            <person name="Guy L."/>
            <person name="Ettema T.J."/>
        </authorList>
    </citation>
    <scope>NUCLEOTIDE SEQUENCE</scope>
</reference>
<dbReference type="AlphaFoldDB" id="A0A0F8YK22"/>
<keyword evidence="1" id="KW-0472">Membrane</keyword>
<name>A0A0F8YK22_9ZZZZ</name>
<keyword evidence="1" id="KW-0812">Transmembrane</keyword>